<dbReference type="EMBL" id="JAXCGZ010009647">
    <property type="protein sequence ID" value="KAK7076495.1"/>
    <property type="molecule type" value="Genomic_DNA"/>
</dbReference>
<sequence length="111" mass="12748">MFEYCPSWHVFPYLTELRAKATARWMSMKTGGRLGGWFRIRVGGSVNKEVKMPCVSIKRWIADDSKRRMLEDVRCSRQSHKMFEVSAPIISGFMGEGQTIPCDVWLLGNDS</sequence>
<organism evidence="1 2">
    <name type="scientific">Halocaridina rubra</name>
    <name type="common">Hawaiian red shrimp</name>
    <dbReference type="NCBI Taxonomy" id="373956"/>
    <lineage>
        <taxon>Eukaryota</taxon>
        <taxon>Metazoa</taxon>
        <taxon>Ecdysozoa</taxon>
        <taxon>Arthropoda</taxon>
        <taxon>Crustacea</taxon>
        <taxon>Multicrustacea</taxon>
        <taxon>Malacostraca</taxon>
        <taxon>Eumalacostraca</taxon>
        <taxon>Eucarida</taxon>
        <taxon>Decapoda</taxon>
        <taxon>Pleocyemata</taxon>
        <taxon>Caridea</taxon>
        <taxon>Atyoidea</taxon>
        <taxon>Atyidae</taxon>
        <taxon>Halocaridina</taxon>
    </lineage>
</organism>
<reference evidence="1 2" key="1">
    <citation type="submission" date="2023-11" db="EMBL/GenBank/DDBJ databases">
        <title>Halocaridina rubra genome assembly.</title>
        <authorList>
            <person name="Smith C."/>
        </authorList>
    </citation>
    <scope>NUCLEOTIDE SEQUENCE [LARGE SCALE GENOMIC DNA]</scope>
    <source>
        <strain evidence="1">EP-1</strain>
        <tissue evidence="1">Whole</tissue>
    </source>
</reference>
<dbReference type="AlphaFoldDB" id="A0AAN9A8Z7"/>
<comment type="caution">
    <text evidence="1">The sequence shown here is derived from an EMBL/GenBank/DDBJ whole genome shotgun (WGS) entry which is preliminary data.</text>
</comment>
<accession>A0AAN9A8Z7</accession>
<evidence type="ECO:0000313" key="1">
    <source>
        <dbReference type="EMBL" id="KAK7076495.1"/>
    </source>
</evidence>
<dbReference type="Proteomes" id="UP001381693">
    <property type="component" value="Unassembled WGS sequence"/>
</dbReference>
<keyword evidence="2" id="KW-1185">Reference proteome</keyword>
<proteinExistence type="predicted"/>
<name>A0AAN9A8Z7_HALRR</name>
<evidence type="ECO:0000313" key="2">
    <source>
        <dbReference type="Proteomes" id="UP001381693"/>
    </source>
</evidence>
<gene>
    <name evidence="1" type="ORF">SK128_009109</name>
</gene>
<protein>
    <submittedName>
        <fullName evidence="1">Uncharacterized protein</fullName>
    </submittedName>
</protein>